<evidence type="ECO:0000313" key="2">
    <source>
        <dbReference type="Proteomes" id="UP000053477"/>
    </source>
</evidence>
<proteinExistence type="predicted"/>
<evidence type="ECO:0000313" key="1">
    <source>
        <dbReference type="EMBL" id="KLO11902.1"/>
    </source>
</evidence>
<dbReference type="Proteomes" id="UP000053477">
    <property type="component" value="Unassembled WGS sequence"/>
</dbReference>
<organism evidence="1 2">
    <name type="scientific">Schizopora paradoxa</name>
    <dbReference type="NCBI Taxonomy" id="27342"/>
    <lineage>
        <taxon>Eukaryota</taxon>
        <taxon>Fungi</taxon>
        <taxon>Dikarya</taxon>
        <taxon>Basidiomycota</taxon>
        <taxon>Agaricomycotina</taxon>
        <taxon>Agaricomycetes</taxon>
        <taxon>Hymenochaetales</taxon>
        <taxon>Schizoporaceae</taxon>
        <taxon>Schizopora</taxon>
    </lineage>
</organism>
<keyword evidence="2" id="KW-1185">Reference proteome</keyword>
<protein>
    <submittedName>
        <fullName evidence="1">Uncharacterized protein</fullName>
    </submittedName>
</protein>
<gene>
    <name evidence="1" type="ORF">SCHPADRAFT_998512</name>
</gene>
<dbReference type="EMBL" id="KQ085989">
    <property type="protein sequence ID" value="KLO11902.1"/>
    <property type="molecule type" value="Genomic_DNA"/>
</dbReference>
<dbReference type="AlphaFoldDB" id="A0A0H2RK02"/>
<reference evidence="1 2" key="1">
    <citation type="submission" date="2015-04" db="EMBL/GenBank/DDBJ databases">
        <title>Complete genome sequence of Schizopora paradoxa KUC8140, a cosmopolitan wood degrader in East Asia.</title>
        <authorList>
            <consortium name="DOE Joint Genome Institute"/>
            <person name="Min B."/>
            <person name="Park H."/>
            <person name="Jang Y."/>
            <person name="Kim J.-J."/>
            <person name="Kim K.H."/>
            <person name="Pangilinan J."/>
            <person name="Lipzen A."/>
            <person name="Riley R."/>
            <person name="Grigoriev I.V."/>
            <person name="Spatafora J.W."/>
            <person name="Choi I.-G."/>
        </authorList>
    </citation>
    <scope>NUCLEOTIDE SEQUENCE [LARGE SCALE GENOMIC DNA]</scope>
    <source>
        <strain evidence="1 2">KUC8140</strain>
    </source>
</reference>
<name>A0A0H2RK02_9AGAM</name>
<accession>A0A0H2RK02</accession>
<sequence length="225" mass="23941">MKFTKSVAILSYTRSTMTSRKTITRKLIIQNLTVAVNCEKGFGSKPMTIVLNVSDDPEGANLTAQGARTPMSDAKRVSITNKKIRLLQRALELISDENEISAPGSTASDFKARFESEIKALLPVVKTGGGSVSDKQVLELNVSRAPPGKSIESGFALHSSPPGPLSRQWAVTGPDGFASSSEVQASSSKLQADADAGDFTSWAIIEDSEWIQAAKELGETLAGLN</sequence>
<dbReference type="InParanoid" id="A0A0H2RK02"/>